<proteinExistence type="predicted"/>
<name>A0ACB9GHT5_CICIN</name>
<sequence>MHSDHSPSILKQCIAILRSCATSIHKLKQIHAFSIKHGVPLYNPDMGKHMLFTLISLSAPMSYAHKIFNQLHNPNIFTWNTMIRGYAESENPKPAMEVHRNMRLFAIEPDTHTYPFLLKAIAKLISVKEGEEVHSIATKNGFGSLVFVQNGLVHMYAVCGRAESAHKLFEEMSERNLVTWNSLINGFALNGRPNETLTLYRAMIDEQVEPDGFTLGQNPKTFAATEKPSMACNGTGCQSGCYKDGTGEEEKLLTEKNLTCHDSGDGNHSRNQTTCLKCKANEATIFTGGEGGSRFCADCFRGNLYGKFKLAVTSHAMITPTDKVLVAFSGGPSSRVALQFVSEMQLKSQKIFDATAIRDRSLPVFGVGVAFIDESEIHPTTSTDFNKSIQDIKQIVSNLPLPKKELHLVPIRSIYSTKTSDGSETLKNLINTVNDATGKEDLLSHLRMLSLQKIAIENGYTKLVLGSCTSRIACHVLTATVKGQGYSLAADIQYADARWEVPVVLPLRDCLIQELNILCNLDSLKIVEVFNDSCAGINGLVSSFVKLLQEENPSRECTIVRTAGKLTPFPFNKIPDTNTNDVDLASQRRHKKFNLKPIESLPPESFCPICNSPMSDSQSPGSFSNSQTTPQLFGAACCSSCQYQILPEEVSSMEEFYSLLPESIISRAKNRNQKWIRERIQDCLILDGEDEV</sequence>
<evidence type="ECO:0000313" key="2">
    <source>
        <dbReference type="Proteomes" id="UP001055811"/>
    </source>
</evidence>
<reference evidence="2" key="1">
    <citation type="journal article" date="2022" name="Mol. Ecol. Resour.">
        <title>The genomes of chicory, endive, great burdock and yacon provide insights into Asteraceae palaeo-polyploidization history and plant inulin production.</title>
        <authorList>
            <person name="Fan W."/>
            <person name="Wang S."/>
            <person name="Wang H."/>
            <person name="Wang A."/>
            <person name="Jiang F."/>
            <person name="Liu H."/>
            <person name="Zhao H."/>
            <person name="Xu D."/>
            <person name="Zhang Y."/>
        </authorList>
    </citation>
    <scope>NUCLEOTIDE SEQUENCE [LARGE SCALE GENOMIC DNA]</scope>
    <source>
        <strain evidence="2">cv. Punajuju</strain>
    </source>
</reference>
<evidence type="ECO:0000313" key="1">
    <source>
        <dbReference type="EMBL" id="KAI3782570.1"/>
    </source>
</evidence>
<keyword evidence="2" id="KW-1185">Reference proteome</keyword>
<protein>
    <submittedName>
        <fullName evidence="1">Uncharacterized protein</fullName>
    </submittedName>
</protein>
<dbReference type="EMBL" id="CM042010">
    <property type="protein sequence ID" value="KAI3782570.1"/>
    <property type="molecule type" value="Genomic_DNA"/>
</dbReference>
<organism evidence="1 2">
    <name type="scientific">Cichorium intybus</name>
    <name type="common">Chicory</name>
    <dbReference type="NCBI Taxonomy" id="13427"/>
    <lineage>
        <taxon>Eukaryota</taxon>
        <taxon>Viridiplantae</taxon>
        <taxon>Streptophyta</taxon>
        <taxon>Embryophyta</taxon>
        <taxon>Tracheophyta</taxon>
        <taxon>Spermatophyta</taxon>
        <taxon>Magnoliopsida</taxon>
        <taxon>eudicotyledons</taxon>
        <taxon>Gunneridae</taxon>
        <taxon>Pentapetalae</taxon>
        <taxon>asterids</taxon>
        <taxon>campanulids</taxon>
        <taxon>Asterales</taxon>
        <taxon>Asteraceae</taxon>
        <taxon>Cichorioideae</taxon>
        <taxon>Cichorieae</taxon>
        <taxon>Cichoriinae</taxon>
        <taxon>Cichorium</taxon>
    </lineage>
</organism>
<gene>
    <name evidence="1" type="ORF">L2E82_12621</name>
</gene>
<dbReference type="Proteomes" id="UP001055811">
    <property type="component" value="Linkage Group LG02"/>
</dbReference>
<comment type="caution">
    <text evidence="1">The sequence shown here is derived from an EMBL/GenBank/DDBJ whole genome shotgun (WGS) entry which is preliminary data.</text>
</comment>
<accession>A0ACB9GHT5</accession>
<reference evidence="1 2" key="2">
    <citation type="journal article" date="2022" name="Mol. Ecol. Resour.">
        <title>The genomes of chicory, endive, great burdock and yacon provide insights into Asteraceae paleo-polyploidization history and plant inulin production.</title>
        <authorList>
            <person name="Fan W."/>
            <person name="Wang S."/>
            <person name="Wang H."/>
            <person name="Wang A."/>
            <person name="Jiang F."/>
            <person name="Liu H."/>
            <person name="Zhao H."/>
            <person name="Xu D."/>
            <person name="Zhang Y."/>
        </authorList>
    </citation>
    <scope>NUCLEOTIDE SEQUENCE [LARGE SCALE GENOMIC DNA]</scope>
    <source>
        <strain evidence="2">cv. Punajuju</strain>
        <tissue evidence="1">Leaves</tissue>
    </source>
</reference>